<feature type="transmembrane region" description="Helical" evidence="6">
    <location>
        <begin position="312"/>
        <end position="334"/>
    </location>
</feature>
<dbReference type="InterPro" id="IPR036879">
    <property type="entry name" value="TF_MADSbox_sf"/>
</dbReference>
<dbReference type="Gene3D" id="3.40.1810.10">
    <property type="entry name" value="Transcription factor, MADS-box"/>
    <property type="match status" value="1"/>
</dbReference>
<keyword evidence="9" id="KW-1185">Reference proteome</keyword>
<dbReference type="InterPro" id="IPR050142">
    <property type="entry name" value="MADS-box/MEF2_TF"/>
</dbReference>
<feature type="domain" description="MADS-box" evidence="7">
    <location>
        <begin position="1"/>
        <end position="49"/>
    </location>
</feature>
<organism evidence="8 9">
    <name type="scientific">Glycine soja</name>
    <name type="common">Wild soybean</name>
    <dbReference type="NCBI Taxonomy" id="3848"/>
    <lineage>
        <taxon>Eukaryota</taxon>
        <taxon>Viridiplantae</taxon>
        <taxon>Streptophyta</taxon>
        <taxon>Embryophyta</taxon>
        <taxon>Tracheophyta</taxon>
        <taxon>Spermatophyta</taxon>
        <taxon>Magnoliopsida</taxon>
        <taxon>eudicotyledons</taxon>
        <taxon>Gunneridae</taxon>
        <taxon>Pentapetalae</taxon>
        <taxon>rosids</taxon>
        <taxon>fabids</taxon>
        <taxon>Fabales</taxon>
        <taxon>Fabaceae</taxon>
        <taxon>Papilionoideae</taxon>
        <taxon>50 kb inversion clade</taxon>
        <taxon>NPAAA clade</taxon>
        <taxon>indigoferoid/millettioid clade</taxon>
        <taxon>Phaseoleae</taxon>
        <taxon>Glycine</taxon>
        <taxon>Glycine subgen. Soja</taxon>
    </lineage>
</organism>
<evidence type="ECO:0000256" key="6">
    <source>
        <dbReference type="SAM" id="Phobius"/>
    </source>
</evidence>
<dbReference type="EMBL" id="QZWG01000011">
    <property type="protein sequence ID" value="RZB80966.1"/>
    <property type="molecule type" value="Genomic_DNA"/>
</dbReference>
<evidence type="ECO:0000256" key="5">
    <source>
        <dbReference type="ARBA" id="ARBA00023242"/>
    </source>
</evidence>
<dbReference type="Proteomes" id="UP000289340">
    <property type="component" value="Chromosome 11"/>
</dbReference>
<dbReference type="InterPro" id="IPR033897">
    <property type="entry name" value="SRF-like_MADS-box"/>
</dbReference>
<keyword evidence="3" id="KW-0238">DNA-binding</keyword>
<dbReference type="GO" id="GO:0046983">
    <property type="term" value="F:protein dimerization activity"/>
    <property type="evidence" value="ECO:0007669"/>
    <property type="project" value="InterPro"/>
</dbReference>
<proteinExistence type="predicted"/>
<dbReference type="PROSITE" id="PS50066">
    <property type="entry name" value="MADS_BOX_2"/>
    <property type="match status" value="1"/>
</dbReference>
<evidence type="ECO:0000256" key="3">
    <source>
        <dbReference type="ARBA" id="ARBA00023125"/>
    </source>
</evidence>
<dbReference type="SUPFAM" id="SSF55455">
    <property type="entry name" value="SRF-like"/>
    <property type="match status" value="1"/>
</dbReference>
<gene>
    <name evidence="8" type="ORF">D0Y65_030629</name>
</gene>
<feature type="transmembrane region" description="Helical" evidence="6">
    <location>
        <begin position="340"/>
        <end position="359"/>
    </location>
</feature>
<dbReference type="FunFam" id="3.40.1810.10:FF:000018">
    <property type="entry name" value="agamous-like MADS-box protein AGL80"/>
    <property type="match status" value="1"/>
</dbReference>
<keyword evidence="5" id="KW-0539">Nucleus</keyword>
<keyword evidence="2" id="KW-0805">Transcription regulation</keyword>
<keyword evidence="4" id="KW-0804">Transcription</keyword>
<dbReference type="GO" id="GO:0005634">
    <property type="term" value="C:nucleus"/>
    <property type="evidence" value="ECO:0007669"/>
    <property type="project" value="UniProtKB-SubCell"/>
</dbReference>
<name>A0A445I4S4_GLYSO</name>
<reference evidence="8 9" key="1">
    <citation type="submission" date="2018-09" db="EMBL/GenBank/DDBJ databases">
        <title>A high-quality reference genome of wild soybean provides a powerful tool to mine soybean genomes.</title>
        <authorList>
            <person name="Xie M."/>
            <person name="Chung C.Y.L."/>
            <person name="Li M.-W."/>
            <person name="Wong F.-L."/>
            <person name="Chan T.-F."/>
            <person name="Lam H.-M."/>
        </authorList>
    </citation>
    <scope>NUCLEOTIDE SEQUENCE [LARGE SCALE GENOMIC DNA]</scope>
    <source>
        <strain evidence="9">cv. W05</strain>
        <tissue evidence="8">Hypocotyl of etiolated seedlings</tissue>
    </source>
</reference>
<accession>A0A445I4S4</accession>
<dbReference type="AlphaFoldDB" id="A0A445I4S4"/>
<keyword evidence="6" id="KW-0812">Transmembrane</keyword>
<dbReference type="SMART" id="SM00432">
    <property type="entry name" value="MADS"/>
    <property type="match status" value="1"/>
</dbReference>
<dbReference type="GO" id="GO:0000981">
    <property type="term" value="F:DNA-binding transcription factor activity, RNA polymerase II-specific"/>
    <property type="evidence" value="ECO:0007669"/>
    <property type="project" value="InterPro"/>
</dbReference>
<evidence type="ECO:0000256" key="2">
    <source>
        <dbReference type="ARBA" id="ARBA00023015"/>
    </source>
</evidence>
<dbReference type="CDD" id="cd00266">
    <property type="entry name" value="MADS_SRF_like"/>
    <property type="match status" value="1"/>
</dbReference>
<comment type="caution">
    <text evidence="8">The sequence shown here is derived from an EMBL/GenBank/DDBJ whole genome shotgun (WGS) entry which is preliminary data.</text>
</comment>
<keyword evidence="6" id="KW-1133">Transmembrane helix</keyword>
<evidence type="ECO:0000259" key="7">
    <source>
        <dbReference type="PROSITE" id="PS50066"/>
    </source>
</evidence>
<keyword evidence="6" id="KW-0472">Membrane</keyword>
<evidence type="ECO:0000313" key="9">
    <source>
        <dbReference type="Proteomes" id="UP000289340"/>
    </source>
</evidence>
<dbReference type="GO" id="GO:0000987">
    <property type="term" value="F:cis-regulatory region sequence-specific DNA binding"/>
    <property type="evidence" value="ECO:0007669"/>
    <property type="project" value="InterPro"/>
</dbReference>
<evidence type="ECO:0000313" key="8">
    <source>
        <dbReference type="EMBL" id="RZB80966.1"/>
    </source>
</evidence>
<dbReference type="Pfam" id="PF00319">
    <property type="entry name" value="SRF-TF"/>
    <property type="match status" value="1"/>
</dbReference>
<sequence>MAPGKLKLTFIGNDSKRKNVCKKRKQSLLKKTEELSMLCGVEACAIVYGPDDPRPVIWPSELGVENVLRMFMSMPHWEQSKKMVNQESFIAQSIMKSKEKLQKIVKENKDIEMSLFMAHCFKTGMFQPDINMTTADMNVLASIIEQNLKDIDKRMEMLKANQVIPNQPDVETSTLQPQIMHTLTYQPPMQTFSFQPRIQIPEFQTQIQTPEFPTQTYQSKMQTQTFQPQMQSPALFQPRMQSLAFFQPQIMQTPSYQPQIMQTPSYQPHMQTPALEDMTLLNYGNGSGMQMQQFNGNGYETTMLAFGEALRFSLCLLLLLLLLLVFTVAIFFFLLLLFDFFFNFLFMLMRGIFGFRLVLLEWRLSGQRRFGCCLSLPPHWHYSSGLECRA</sequence>
<dbReference type="InterPro" id="IPR002100">
    <property type="entry name" value="TF_MADSbox"/>
</dbReference>
<evidence type="ECO:0000256" key="4">
    <source>
        <dbReference type="ARBA" id="ARBA00023163"/>
    </source>
</evidence>
<evidence type="ECO:0000256" key="1">
    <source>
        <dbReference type="ARBA" id="ARBA00004123"/>
    </source>
</evidence>
<protein>
    <submittedName>
        <fullName evidence="8">Agamous-like MADS-box protein AGL80</fullName>
    </submittedName>
</protein>
<dbReference type="GO" id="GO:0045944">
    <property type="term" value="P:positive regulation of transcription by RNA polymerase II"/>
    <property type="evidence" value="ECO:0007669"/>
    <property type="project" value="InterPro"/>
</dbReference>
<comment type="subcellular location">
    <subcellularLocation>
        <location evidence="1">Nucleus</location>
    </subcellularLocation>
</comment>
<dbReference type="PANTHER" id="PTHR48019">
    <property type="entry name" value="SERUM RESPONSE FACTOR HOMOLOG"/>
    <property type="match status" value="1"/>
</dbReference>